<dbReference type="GO" id="GO:0016887">
    <property type="term" value="F:ATP hydrolysis activity"/>
    <property type="evidence" value="ECO:0007669"/>
    <property type="project" value="InterPro"/>
</dbReference>
<evidence type="ECO:0000256" key="4">
    <source>
        <dbReference type="ARBA" id="ARBA00023134"/>
    </source>
</evidence>
<dbReference type="PROSITE" id="PS51882">
    <property type="entry name" value="G_ALPHA"/>
    <property type="match status" value="1"/>
</dbReference>
<dbReference type="Gene3D" id="1.10.400.10">
    <property type="entry name" value="GI Alpha 1, domain 2-like"/>
    <property type="match status" value="1"/>
</dbReference>
<organism evidence="9 10">
    <name type="scientific">Labeo rohita</name>
    <name type="common">Indian major carp</name>
    <name type="synonym">Cyprinus rohita</name>
    <dbReference type="NCBI Taxonomy" id="84645"/>
    <lineage>
        <taxon>Eukaryota</taxon>
        <taxon>Metazoa</taxon>
        <taxon>Chordata</taxon>
        <taxon>Craniata</taxon>
        <taxon>Vertebrata</taxon>
        <taxon>Euteleostomi</taxon>
        <taxon>Actinopterygii</taxon>
        <taxon>Neopterygii</taxon>
        <taxon>Teleostei</taxon>
        <taxon>Ostariophysi</taxon>
        <taxon>Cypriniformes</taxon>
        <taxon>Cyprinidae</taxon>
        <taxon>Labeoninae</taxon>
        <taxon>Labeonini</taxon>
        <taxon>Labeo</taxon>
    </lineage>
</organism>
<accession>A0A498NC98</accession>
<feature type="compositionally biased region" description="Basic and acidic residues" evidence="8">
    <location>
        <begin position="275"/>
        <end position="284"/>
    </location>
</feature>
<feature type="compositionally biased region" description="Basic and acidic residues" evidence="8">
    <location>
        <begin position="294"/>
        <end position="320"/>
    </location>
</feature>
<dbReference type="GO" id="GO:0007186">
    <property type="term" value="P:G protein-coupled receptor signaling pathway"/>
    <property type="evidence" value="ECO:0007669"/>
    <property type="project" value="InterPro"/>
</dbReference>
<dbReference type="InterPro" id="IPR001019">
    <property type="entry name" value="Gprotein_alpha_su"/>
</dbReference>
<keyword evidence="4 6" id="KW-0342">GTP-binding</keyword>
<dbReference type="GO" id="GO:0046872">
    <property type="term" value="F:metal ion binding"/>
    <property type="evidence" value="ECO:0007669"/>
    <property type="project" value="UniProtKB-KW"/>
</dbReference>
<keyword evidence="5" id="KW-0807">Transducer</keyword>
<evidence type="ECO:0000256" key="1">
    <source>
        <dbReference type="ARBA" id="ARBA00022723"/>
    </source>
</evidence>
<feature type="compositionally biased region" description="Polar residues" evidence="8">
    <location>
        <begin position="216"/>
        <end position="225"/>
    </location>
</feature>
<feature type="region of interest" description="Disordered" evidence="8">
    <location>
        <begin position="249"/>
        <end position="390"/>
    </location>
</feature>
<evidence type="ECO:0000256" key="6">
    <source>
        <dbReference type="PIRSR" id="PIRSR601019-1"/>
    </source>
</evidence>
<feature type="region of interest" description="Disordered" evidence="8">
    <location>
        <begin position="209"/>
        <end position="230"/>
    </location>
</feature>
<proteinExistence type="predicted"/>
<dbReference type="SMART" id="SM00275">
    <property type="entry name" value="G_alpha"/>
    <property type="match status" value="1"/>
</dbReference>
<dbReference type="GO" id="GO:0004842">
    <property type="term" value="F:ubiquitin-protein transferase activity"/>
    <property type="evidence" value="ECO:0007669"/>
    <property type="project" value="InterPro"/>
</dbReference>
<dbReference type="FunFam" id="1.10.400.10:FF:000007">
    <property type="entry name" value="Guanine nucleotide-binding protein subunit alpha"/>
    <property type="match status" value="1"/>
</dbReference>
<dbReference type="Proteomes" id="UP000290572">
    <property type="component" value="Unassembled WGS sequence"/>
</dbReference>
<keyword evidence="2 6" id="KW-0547">Nucleotide-binding</keyword>
<evidence type="ECO:0000313" key="9">
    <source>
        <dbReference type="EMBL" id="RXN29564.1"/>
    </source>
</evidence>
<evidence type="ECO:0000256" key="3">
    <source>
        <dbReference type="ARBA" id="ARBA00022842"/>
    </source>
</evidence>
<dbReference type="GO" id="GO:0005525">
    <property type="term" value="F:GTP binding"/>
    <property type="evidence" value="ECO:0007669"/>
    <property type="project" value="UniProtKB-KW"/>
</dbReference>
<keyword evidence="3 7" id="KW-0460">Magnesium</keyword>
<keyword evidence="10" id="KW-1185">Reference proteome</keyword>
<feature type="binding site" evidence="6">
    <location>
        <begin position="125"/>
        <end position="131"/>
    </location>
    <ligand>
        <name>GTP</name>
        <dbReference type="ChEBI" id="CHEBI:37565"/>
    </ligand>
</feature>
<evidence type="ECO:0000256" key="7">
    <source>
        <dbReference type="PIRSR" id="PIRSR601019-2"/>
    </source>
</evidence>
<dbReference type="PANTHER" id="PTHR22605:SF18">
    <property type="entry name" value="E3 UBIQUITIN-PROTEIN LIGASE RNF213-ALPHA"/>
    <property type="match status" value="1"/>
</dbReference>
<feature type="compositionally biased region" description="Basic and acidic residues" evidence="8">
    <location>
        <begin position="336"/>
        <end position="346"/>
    </location>
</feature>
<dbReference type="GO" id="GO:0006511">
    <property type="term" value="P:ubiquitin-dependent protein catabolic process"/>
    <property type="evidence" value="ECO:0007669"/>
    <property type="project" value="TreeGrafter"/>
</dbReference>
<dbReference type="GO" id="GO:0005829">
    <property type="term" value="C:cytosol"/>
    <property type="evidence" value="ECO:0007669"/>
    <property type="project" value="TreeGrafter"/>
</dbReference>
<gene>
    <name evidence="9" type="ORF">ROHU_018294</name>
</gene>
<dbReference type="EMBL" id="QBIY01011753">
    <property type="protein sequence ID" value="RXN29564.1"/>
    <property type="molecule type" value="Genomic_DNA"/>
</dbReference>
<feature type="binding site" evidence="7">
    <location>
        <position position="131"/>
    </location>
    <ligand>
        <name>Mg(2+)</name>
        <dbReference type="ChEBI" id="CHEBI:18420"/>
    </ligand>
</feature>
<dbReference type="GO" id="GO:0031683">
    <property type="term" value="F:G-protein beta/gamma-subunit complex binding"/>
    <property type="evidence" value="ECO:0007669"/>
    <property type="project" value="InterPro"/>
</dbReference>
<dbReference type="GO" id="GO:0005730">
    <property type="term" value="C:nucleolus"/>
    <property type="evidence" value="ECO:0007669"/>
    <property type="project" value="TreeGrafter"/>
</dbReference>
<evidence type="ECO:0000256" key="2">
    <source>
        <dbReference type="ARBA" id="ARBA00022741"/>
    </source>
</evidence>
<dbReference type="AlphaFoldDB" id="A0A498NC98"/>
<dbReference type="GO" id="GO:0016020">
    <property type="term" value="C:membrane"/>
    <property type="evidence" value="ECO:0007669"/>
    <property type="project" value="TreeGrafter"/>
</dbReference>
<dbReference type="SUPFAM" id="SSF47895">
    <property type="entry name" value="Transducin (alpha subunit), insertion domain"/>
    <property type="match status" value="1"/>
</dbReference>
<keyword evidence="1 7" id="KW-0479">Metal-binding</keyword>
<dbReference type="InterPro" id="IPR031248">
    <property type="entry name" value="RNF213"/>
</dbReference>
<dbReference type="PANTHER" id="PTHR22605">
    <property type="entry name" value="RZ-TYPE DOMAIN-CONTAINING PROTEIN"/>
    <property type="match status" value="1"/>
</dbReference>
<reference evidence="9 10" key="1">
    <citation type="submission" date="2018-03" db="EMBL/GenBank/DDBJ databases">
        <title>Draft genome sequence of Rohu Carp (Labeo rohita).</title>
        <authorList>
            <person name="Das P."/>
            <person name="Kushwaha B."/>
            <person name="Joshi C.G."/>
            <person name="Kumar D."/>
            <person name="Nagpure N.S."/>
            <person name="Sahoo L."/>
            <person name="Das S.P."/>
            <person name="Bit A."/>
            <person name="Patnaik S."/>
            <person name="Meher P.K."/>
            <person name="Jayasankar P."/>
            <person name="Koringa P.G."/>
            <person name="Patel N.V."/>
            <person name="Hinsu A.T."/>
            <person name="Kumar R."/>
            <person name="Pandey M."/>
            <person name="Agarwal S."/>
            <person name="Srivastava S."/>
            <person name="Singh M."/>
            <person name="Iquebal M.A."/>
            <person name="Jaiswal S."/>
            <person name="Angadi U.B."/>
            <person name="Kumar N."/>
            <person name="Raza M."/>
            <person name="Shah T.M."/>
            <person name="Rai A."/>
            <person name="Jena J.K."/>
        </authorList>
    </citation>
    <scope>NUCLEOTIDE SEQUENCE [LARGE SCALE GENOMIC DNA]</scope>
    <source>
        <strain evidence="9">DASCIFA01</strain>
        <tissue evidence="9">Testis</tissue>
    </source>
</reference>
<sequence length="900" mass="103085">MDTSKATSIKNEKDIQVGKPAVLDNLLSSMKFVLHGMGMLRINLSNKKNKAHARAILSCECCIGEDMELLPFVAHSFCSLWGDLGIRAAVARGHEFQLNDSALYFFENMSRIIAPNYIPTKTDVLRVRVRTHGVTETQKERNGTVVSTMSRQCCLWWLLVGMIKTLMKTIPRHYRRMKCLQCSHVSLEKAPNFCSWCGCKMSSQLNETAADKSQDRSQTSSNIPHSTDAEMNDISCESEALDYQIASVSPKRPNEDINSNPQKKKNHSSSGDSMLKVEHSEKQQSAHANQMNPESKEVNESGNTETKKDNQKKNQNEEPQKSSQEMVFGPKSKLKKNQDFSRDAAVKAKQSQKQQSLHDNEDSTADQKRNESDNTKNQCEVPPKRSLASAQHISSSDRLTIYFHAVLSKDFKFNLEEDLIFIRAGGCLGDWEKNLVELSVSRDLGEHGFLVEGKFICKKTSAEAVSIPYKYVVYKAKKQTYEYEYIYKLDSNETTNRCLFVKTHLLNDEGEWHQYDDIICVEPSKNMLKRLKDAFWPDQRKDVIQGREIAGRVMLETIFDLLRNWGKINLNSFFNQLGQFYEVYGNPFVFEKTEMKWYSLQYDKKDVSKLLKQFMLQHVTPELQKDSKERSTFIKEPLKAALIMLLSEMVEALILRVRAANMIKWIIIIPLLHFLRGTSKPFEPVFIKVNPQSEQSWAGLQGLKSSNVTSPGSQDKSCPNEDYGIQCIQATCKLLEKICKRIHYYTYAQNFTDIPVACMNLVASISGFAQVTQQADTFPEKTLVLLNEAKKTMRTWIRQTFKGRLLDHSFMSAVSFTTEIEMWNNIIAIDFMSKDFTKEWKETFTLDFEGKYQQEDHLDQIEVYCSKIEKLNGSQPYLVDSVEKCALQAVTTVCQVLMKN</sequence>
<feature type="binding site" evidence="6">
    <location>
        <begin position="100"/>
        <end position="101"/>
    </location>
    <ligand>
        <name>GTP</name>
        <dbReference type="ChEBI" id="CHEBI:37565"/>
    </ligand>
</feature>
<evidence type="ECO:0000256" key="8">
    <source>
        <dbReference type="SAM" id="MobiDB-lite"/>
    </source>
</evidence>
<evidence type="ECO:0000256" key="5">
    <source>
        <dbReference type="ARBA" id="ARBA00023224"/>
    </source>
</evidence>
<name>A0A498NC98_LABRO</name>
<dbReference type="STRING" id="84645.A0A498NC98"/>
<feature type="compositionally biased region" description="Basic and acidic residues" evidence="8">
    <location>
        <begin position="356"/>
        <end position="374"/>
    </location>
</feature>
<protein>
    <submittedName>
        <fullName evidence="9">E3 ubiquitin-protein ligase RNF213-alpha-like protein</fullName>
    </submittedName>
</protein>
<comment type="caution">
    <text evidence="9">The sequence shown here is derived from an EMBL/GenBank/DDBJ whole genome shotgun (WGS) entry which is preliminary data.</text>
</comment>
<dbReference type="GO" id="GO:0003924">
    <property type="term" value="F:GTPase activity"/>
    <property type="evidence" value="ECO:0007669"/>
    <property type="project" value="InterPro"/>
</dbReference>
<dbReference type="GO" id="GO:2000051">
    <property type="term" value="P:negative regulation of non-canonical Wnt signaling pathway"/>
    <property type="evidence" value="ECO:0007669"/>
    <property type="project" value="TreeGrafter"/>
</dbReference>
<dbReference type="InterPro" id="IPR011025">
    <property type="entry name" value="GproteinA_insert"/>
</dbReference>
<dbReference type="GO" id="GO:0002040">
    <property type="term" value="P:sprouting angiogenesis"/>
    <property type="evidence" value="ECO:0007669"/>
    <property type="project" value="TreeGrafter"/>
</dbReference>
<evidence type="ECO:0000313" key="10">
    <source>
        <dbReference type="Proteomes" id="UP000290572"/>
    </source>
</evidence>
<dbReference type="Pfam" id="PF00503">
    <property type="entry name" value="G-alpha"/>
    <property type="match status" value="1"/>
</dbReference>